<dbReference type="InterPro" id="IPR011234">
    <property type="entry name" value="Fumarylacetoacetase-like_C"/>
</dbReference>
<dbReference type="RefSeq" id="WP_188070009.1">
    <property type="nucleotide sequence ID" value="NZ_BSPS01000110.1"/>
</dbReference>
<dbReference type="SUPFAM" id="SSF56529">
    <property type="entry name" value="FAH"/>
    <property type="match status" value="1"/>
</dbReference>
<dbReference type="GO" id="GO:0003824">
    <property type="term" value="F:catalytic activity"/>
    <property type="evidence" value="ECO:0007669"/>
    <property type="project" value="InterPro"/>
</dbReference>
<dbReference type="EMBL" id="JACIDT010000001">
    <property type="protein sequence ID" value="MBB3924428.1"/>
    <property type="molecule type" value="Genomic_DNA"/>
</dbReference>
<dbReference type="GO" id="GO:0044281">
    <property type="term" value="P:small molecule metabolic process"/>
    <property type="evidence" value="ECO:0007669"/>
    <property type="project" value="UniProtKB-ARBA"/>
</dbReference>
<name>A0A7W6BKJ5_9SPHN</name>
<dbReference type="Gene3D" id="3.90.850.10">
    <property type="entry name" value="Fumarylacetoacetase-like, C-terminal domain"/>
    <property type="match status" value="1"/>
</dbReference>
<dbReference type="Pfam" id="PF01557">
    <property type="entry name" value="FAA_hydrolase"/>
    <property type="match status" value="1"/>
</dbReference>
<dbReference type="InterPro" id="IPR036663">
    <property type="entry name" value="Fumarylacetoacetase_C_sf"/>
</dbReference>
<organism evidence="4 5">
    <name type="scientific">Sphingobium jiangsuense</name>
    <dbReference type="NCBI Taxonomy" id="870476"/>
    <lineage>
        <taxon>Bacteria</taxon>
        <taxon>Pseudomonadati</taxon>
        <taxon>Pseudomonadota</taxon>
        <taxon>Alphaproteobacteria</taxon>
        <taxon>Sphingomonadales</taxon>
        <taxon>Sphingomonadaceae</taxon>
        <taxon>Sphingobium</taxon>
    </lineage>
</organism>
<dbReference type="InterPro" id="IPR051121">
    <property type="entry name" value="FAH"/>
</dbReference>
<evidence type="ECO:0000259" key="3">
    <source>
        <dbReference type="Pfam" id="PF01557"/>
    </source>
</evidence>
<evidence type="ECO:0000256" key="2">
    <source>
        <dbReference type="ARBA" id="ARBA00022723"/>
    </source>
</evidence>
<dbReference type="GO" id="GO:0046872">
    <property type="term" value="F:metal ion binding"/>
    <property type="evidence" value="ECO:0007669"/>
    <property type="project" value="UniProtKB-KW"/>
</dbReference>
<accession>A0A7W6BKJ5</accession>
<dbReference type="PANTHER" id="PTHR42796:SF4">
    <property type="entry name" value="FUMARYLACETOACETATE HYDROLASE DOMAIN-CONTAINING PROTEIN 2A"/>
    <property type="match status" value="1"/>
</dbReference>
<keyword evidence="5" id="KW-1185">Reference proteome</keyword>
<evidence type="ECO:0000313" key="5">
    <source>
        <dbReference type="Proteomes" id="UP000571950"/>
    </source>
</evidence>
<evidence type="ECO:0000256" key="1">
    <source>
        <dbReference type="ARBA" id="ARBA00010211"/>
    </source>
</evidence>
<reference evidence="4 5" key="1">
    <citation type="submission" date="2020-08" db="EMBL/GenBank/DDBJ databases">
        <title>Genomic Encyclopedia of Type Strains, Phase IV (KMG-IV): sequencing the most valuable type-strain genomes for metagenomic binning, comparative biology and taxonomic classification.</title>
        <authorList>
            <person name="Goeker M."/>
        </authorList>
    </citation>
    <scope>NUCLEOTIDE SEQUENCE [LARGE SCALE GENOMIC DNA]</scope>
    <source>
        <strain evidence="4 5">DSM 26189</strain>
    </source>
</reference>
<protein>
    <submittedName>
        <fullName evidence="4">2-keto-4-pentenoate hydratase/2-oxohepta-3-ene-1,7-dioic acid hydratase in catechol pathway</fullName>
    </submittedName>
</protein>
<dbReference type="PANTHER" id="PTHR42796">
    <property type="entry name" value="FUMARYLACETOACETATE HYDROLASE DOMAIN-CONTAINING PROTEIN 2A-RELATED"/>
    <property type="match status" value="1"/>
</dbReference>
<dbReference type="Proteomes" id="UP000571950">
    <property type="component" value="Unassembled WGS sequence"/>
</dbReference>
<keyword evidence="2" id="KW-0479">Metal-binding</keyword>
<evidence type="ECO:0000313" key="4">
    <source>
        <dbReference type="EMBL" id="MBB3924428.1"/>
    </source>
</evidence>
<proteinExistence type="inferred from homology"/>
<feature type="domain" description="Fumarylacetoacetase-like C-terminal" evidence="3">
    <location>
        <begin position="93"/>
        <end position="325"/>
    </location>
</feature>
<comment type="similarity">
    <text evidence="1">Belongs to the FAH family.</text>
</comment>
<dbReference type="AlphaFoldDB" id="A0A7W6BKJ5"/>
<comment type="caution">
    <text evidence="4">The sequence shown here is derived from an EMBL/GenBank/DDBJ whole genome shotgun (WGS) entry which is preliminary data.</text>
</comment>
<gene>
    <name evidence="4" type="ORF">GGR43_000122</name>
</gene>
<sequence length="345" mass="38939">MTEFNAATGLASGSFGIGTYAVPGEAPFPGIVLPDGTVLDLSDRWRDTHAIFDDWDRSFDALVDIAAKRAGRQLDFPALRALPCVAHPNMLFTGSNYRQHVAEMMTHNRFNQHNRKPGESDEDFFQRNYAEIDRRAREGMPYFWTSLHSALAGANDDIPLPLVGEHPDWELELGVIVGKTGRYVRPEEAGDLIAGYVMVNDLGTVDEFRRTDVRFMYDWVSKHQPNFKPLGPFIVPRQFVDFSRIRIELKLNGQVMQDWPVTDMIFSPEQILSYASERIRLLPGDLLSTGSPPGNGAFHGNRWLKPGDVIESELTFLGRQRNHVVAEETHGRGWNWGPFPVDETA</sequence>